<gene>
    <name evidence="1" type="ordered locus">TUZN_0497</name>
</gene>
<dbReference type="KEGG" id="tuz:TUZN_0497"/>
<dbReference type="Gene3D" id="3.30.420.570">
    <property type="match status" value="1"/>
</dbReference>
<dbReference type="InterPro" id="IPR004000">
    <property type="entry name" value="Actin"/>
</dbReference>
<keyword evidence="2" id="KW-1185">Reference proteome</keyword>
<dbReference type="HOGENOM" id="CLU_627936_0_0_2"/>
<organism evidence="1 2">
    <name type="scientific">Thermoproteus uzoniensis (strain 768-20)</name>
    <dbReference type="NCBI Taxonomy" id="999630"/>
    <lineage>
        <taxon>Archaea</taxon>
        <taxon>Thermoproteota</taxon>
        <taxon>Thermoprotei</taxon>
        <taxon>Thermoproteales</taxon>
        <taxon>Thermoproteaceae</taxon>
        <taxon>Thermoproteus</taxon>
    </lineage>
</organism>
<dbReference type="SUPFAM" id="SSF53067">
    <property type="entry name" value="Actin-like ATPase domain"/>
    <property type="match status" value="1"/>
</dbReference>
<reference key="2">
    <citation type="submission" date="2011-03" db="EMBL/GenBank/DDBJ databases">
        <title>Complete genome sequence of the thermoacidophilic crenarchaeon Thermoproteus uzoniensis 768-20.</title>
        <authorList>
            <person name="Mardanov A.V."/>
            <person name="Gumerov V.M."/>
            <person name="Beletsky A.V."/>
            <person name="Prokofeva M.I."/>
            <person name="Bonch-Osmolovskaya E.A."/>
            <person name="Ravin N.V."/>
            <person name="Skryabin K.G."/>
        </authorList>
    </citation>
    <scope>NUCLEOTIDE SEQUENCE</scope>
    <source>
        <strain>768-20</strain>
    </source>
</reference>
<dbReference type="OrthoDB" id="30606at2157"/>
<dbReference type="AlphaFoldDB" id="F2L3D4"/>
<protein>
    <submittedName>
        <fullName evidence="1">Actin/actin family protein</fullName>
    </submittedName>
</protein>
<evidence type="ECO:0000313" key="2">
    <source>
        <dbReference type="Proteomes" id="UP000008138"/>
    </source>
</evidence>
<sequence>MAELSDSYRLKYVFGIDFGTSYTKYGPITLAEPNVVQTRGLFLRDIPESVKMRIPPDVLSRGLVVGDEEVRNYLSSVRDVQRNMKYPLRDGIARRDDEDAWAVLRELARYVLAQFPVADPEFKGWLVSIALSALAPDYMYRGFFDIFEKISAESKSIYAVTVLPQPLAVAIAENAVNCVIIEGGHGNIQVAPISYALIREGLVALNRGGAEANAVTREVLKDMGYGDVAREEYVVEAVKRAVGLVPRNLGQSIAAARSNPDKFTAKVKLSPIVEIEIPREYAWTRFLIGEIVFNPRHEEFKSYIDQSRIRIEDAVIGDVTLYGEMDLASAIISSLRSVSVEVQDRVASNVILSGGAFKWAVPAGLEEYAVDSVEKIRLMLGEVNRELAAKVGVRMVKEPQYSVWRGAVIYGYALPLSLKWDNINKEGWYIIGGTS</sequence>
<evidence type="ECO:0000313" key="1">
    <source>
        <dbReference type="EMBL" id="AEA11993.1"/>
    </source>
</evidence>
<dbReference type="EMBL" id="CP002590">
    <property type="protein sequence ID" value="AEA11993.1"/>
    <property type="molecule type" value="Genomic_DNA"/>
</dbReference>
<dbReference type="Gene3D" id="3.30.420.40">
    <property type="match status" value="1"/>
</dbReference>
<dbReference type="Proteomes" id="UP000008138">
    <property type="component" value="Chromosome"/>
</dbReference>
<reference evidence="1 2" key="1">
    <citation type="journal article" date="2011" name="J. Bacteriol.">
        <title>Complete genome sequence of the thermoacidophilic crenarchaeon Thermoproteus uzoniensis 768-20.</title>
        <authorList>
            <person name="Mardanov A.V."/>
            <person name="Gumerov V.M."/>
            <person name="Beletsky A.V."/>
            <person name="Prokofeva M.I."/>
            <person name="Bonch-Osmolovskaya E.A."/>
            <person name="Ravin N.V."/>
            <person name="Skryabin K.G."/>
        </authorList>
    </citation>
    <scope>NUCLEOTIDE SEQUENCE [LARGE SCALE GENOMIC DNA]</scope>
    <source>
        <strain evidence="1 2">768-20</strain>
    </source>
</reference>
<accession>F2L3D4</accession>
<dbReference type="eggNOG" id="arCOG05583">
    <property type="taxonomic scope" value="Archaea"/>
</dbReference>
<dbReference type="InterPro" id="IPR043129">
    <property type="entry name" value="ATPase_NBD"/>
</dbReference>
<dbReference type="PANTHER" id="PTHR11937">
    <property type="entry name" value="ACTIN"/>
    <property type="match status" value="1"/>
</dbReference>
<dbReference type="STRING" id="999630.TUZN_0497"/>
<proteinExistence type="predicted"/>
<name>F2L3D4_THEU7</name>
<dbReference type="RefSeq" id="WP_013679329.1">
    <property type="nucleotide sequence ID" value="NC_015315.1"/>
</dbReference>
<dbReference type="SMART" id="SM00268">
    <property type="entry name" value="ACTIN"/>
    <property type="match status" value="1"/>
</dbReference>
<dbReference type="GeneID" id="10360042"/>